<dbReference type="HAMAP" id="MF_01201">
    <property type="entry name" value="Ala_racemase"/>
    <property type="match status" value="1"/>
</dbReference>
<proteinExistence type="inferred from homology"/>
<dbReference type="PANTHER" id="PTHR30511">
    <property type="entry name" value="ALANINE RACEMASE"/>
    <property type="match status" value="1"/>
</dbReference>
<feature type="domain" description="Alanine racemase C-terminal" evidence="5">
    <location>
        <begin position="266"/>
        <end position="393"/>
    </location>
</feature>
<gene>
    <name evidence="6" type="ORF">JOF47_004189</name>
</gene>
<dbReference type="InterPro" id="IPR001608">
    <property type="entry name" value="Ala_racemase_N"/>
</dbReference>
<comment type="similarity">
    <text evidence="4">Belongs to the alanine racemase family.</text>
</comment>
<feature type="binding site" evidence="4">
    <location>
        <position position="153"/>
    </location>
    <ligand>
        <name>substrate</name>
    </ligand>
</feature>
<dbReference type="RefSeq" id="WP_342592881.1">
    <property type="nucleotide sequence ID" value="NZ_BAAAJY010000004.1"/>
</dbReference>
<dbReference type="EC" id="5.1.1.1" evidence="4"/>
<dbReference type="CDD" id="cd00430">
    <property type="entry name" value="PLPDE_III_AR"/>
    <property type="match status" value="1"/>
</dbReference>
<keyword evidence="7" id="KW-1185">Reference proteome</keyword>
<dbReference type="Pfam" id="PF01168">
    <property type="entry name" value="Ala_racemase_N"/>
    <property type="match status" value="1"/>
</dbReference>
<dbReference type="InterPro" id="IPR029066">
    <property type="entry name" value="PLP-binding_barrel"/>
</dbReference>
<keyword evidence="3 4" id="KW-0413">Isomerase</keyword>
<evidence type="ECO:0000259" key="5">
    <source>
        <dbReference type="SMART" id="SM01005"/>
    </source>
</evidence>
<dbReference type="EMBL" id="JAGIOF010000004">
    <property type="protein sequence ID" value="MBP2388616.1"/>
    <property type="molecule type" value="Genomic_DNA"/>
</dbReference>
<dbReference type="SUPFAM" id="SSF50621">
    <property type="entry name" value="Alanine racemase C-terminal domain-like"/>
    <property type="match status" value="1"/>
</dbReference>
<dbReference type="Gene3D" id="2.40.37.10">
    <property type="entry name" value="Lyase, Ornithine Decarboxylase, Chain A, domain 1"/>
    <property type="match status" value="1"/>
</dbReference>
<dbReference type="Pfam" id="PF00842">
    <property type="entry name" value="Ala_racemase_C"/>
    <property type="match status" value="1"/>
</dbReference>
<dbReference type="SUPFAM" id="SSF51419">
    <property type="entry name" value="PLP-binding barrel"/>
    <property type="match status" value="1"/>
</dbReference>
<evidence type="ECO:0000256" key="1">
    <source>
        <dbReference type="ARBA" id="ARBA00001933"/>
    </source>
</evidence>
<comment type="function">
    <text evidence="4">Catalyzes the interconversion of L-alanine and D-alanine. May also act on other amino acids.</text>
</comment>
<keyword evidence="2 4" id="KW-0663">Pyridoxal phosphate</keyword>
<dbReference type="PANTHER" id="PTHR30511:SF0">
    <property type="entry name" value="ALANINE RACEMASE, CATABOLIC-RELATED"/>
    <property type="match status" value="1"/>
</dbReference>
<organism evidence="6 7">
    <name type="scientific">Paeniglutamicibacter kerguelensis</name>
    <dbReference type="NCBI Taxonomy" id="254788"/>
    <lineage>
        <taxon>Bacteria</taxon>
        <taxon>Bacillati</taxon>
        <taxon>Actinomycetota</taxon>
        <taxon>Actinomycetes</taxon>
        <taxon>Micrococcales</taxon>
        <taxon>Micrococcaceae</taxon>
        <taxon>Paeniglutamicibacter</taxon>
    </lineage>
</organism>
<dbReference type="GO" id="GO:0008784">
    <property type="term" value="F:alanine racemase activity"/>
    <property type="evidence" value="ECO:0007669"/>
    <property type="project" value="UniProtKB-EC"/>
</dbReference>
<comment type="catalytic activity">
    <reaction evidence="4">
        <text>L-alanine = D-alanine</text>
        <dbReference type="Rhea" id="RHEA:20249"/>
        <dbReference type="ChEBI" id="CHEBI:57416"/>
        <dbReference type="ChEBI" id="CHEBI:57972"/>
        <dbReference type="EC" id="5.1.1.1"/>
    </reaction>
</comment>
<accession>A0ABS4XJU3</accession>
<feature type="binding site" evidence="4">
    <location>
        <position position="335"/>
    </location>
    <ligand>
        <name>substrate</name>
    </ligand>
</feature>
<dbReference type="PRINTS" id="PR00992">
    <property type="entry name" value="ALARACEMASE"/>
</dbReference>
<feature type="active site" description="Proton acceptor; specific for D-alanine" evidence="4">
    <location>
        <position position="55"/>
    </location>
</feature>
<dbReference type="Proteomes" id="UP001296993">
    <property type="component" value="Unassembled WGS sequence"/>
</dbReference>
<protein>
    <recommendedName>
        <fullName evidence="4">Alanine racemase</fullName>
        <ecNumber evidence="4">5.1.1.1</ecNumber>
    </recommendedName>
</protein>
<evidence type="ECO:0000256" key="3">
    <source>
        <dbReference type="ARBA" id="ARBA00023235"/>
    </source>
</evidence>
<dbReference type="InterPro" id="IPR020622">
    <property type="entry name" value="Ala_racemase_pyridoxalP-BS"/>
</dbReference>
<dbReference type="PROSITE" id="PS00395">
    <property type="entry name" value="ALANINE_RACEMASE"/>
    <property type="match status" value="1"/>
</dbReference>
<dbReference type="InterPro" id="IPR009006">
    <property type="entry name" value="Ala_racemase/Decarboxylase_C"/>
</dbReference>
<sequence length="393" mass="40591">MNQSGSAPGTLGRPMDSATAPVPQRAALIDTSAITANVRALREVAGGAKLLAVLKADGYGHGIVQAARAALDGGADYLGTAVLEEAFAVREAGITAPLFSWLAAPGSPYAKAIGQDIDLAAYSVAQLEEIAAAGDAAGRIPRVHLKIDTGMWRGGSTLEDWPGLCAAALALERAGGIRGVGIWSHLACADEPDHPSVAAQLEMFTEAIGIARDMGLDPELCHIANSAATLATPAAHFDMVRTGIAVYGVNPLPEDLRGGSPTLRPAMTLCAAIVQTKRAPAGAGISYGHTELTETETTLAVVPLGYADGVFRSASSRGPVQLAGGRYRVLGRVCMDQFVIDVADDDVVPGDRAVLFGPGDGGEPHVEAWAEASGTIPYEILTRVGSRVPRIYL</sequence>
<dbReference type="InterPro" id="IPR011079">
    <property type="entry name" value="Ala_racemase_C"/>
</dbReference>
<dbReference type="SMART" id="SM01005">
    <property type="entry name" value="Ala_racemase_C"/>
    <property type="match status" value="1"/>
</dbReference>
<dbReference type="InterPro" id="IPR000821">
    <property type="entry name" value="Ala_racemase"/>
</dbReference>
<name>A0ABS4XJU3_9MICC</name>
<evidence type="ECO:0000256" key="2">
    <source>
        <dbReference type="ARBA" id="ARBA00022898"/>
    </source>
</evidence>
<feature type="active site" description="Proton acceptor; specific for L-alanine" evidence="4">
    <location>
        <position position="287"/>
    </location>
</feature>
<evidence type="ECO:0000256" key="4">
    <source>
        <dbReference type="HAMAP-Rule" id="MF_01201"/>
    </source>
</evidence>
<comment type="pathway">
    <text evidence="4">Amino-acid biosynthesis; D-alanine biosynthesis; D-alanine from L-alanine: step 1/1.</text>
</comment>
<dbReference type="Gene3D" id="3.20.20.10">
    <property type="entry name" value="Alanine racemase"/>
    <property type="match status" value="1"/>
</dbReference>
<reference evidence="6 7" key="1">
    <citation type="submission" date="2021-03" db="EMBL/GenBank/DDBJ databases">
        <title>Sequencing the genomes of 1000 actinobacteria strains.</title>
        <authorList>
            <person name="Klenk H.-P."/>
        </authorList>
    </citation>
    <scope>NUCLEOTIDE SEQUENCE [LARGE SCALE GENOMIC DNA]</scope>
    <source>
        <strain evidence="6 7">DSM 15797</strain>
    </source>
</reference>
<dbReference type="NCBIfam" id="TIGR00492">
    <property type="entry name" value="alr"/>
    <property type="match status" value="1"/>
</dbReference>
<evidence type="ECO:0000313" key="6">
    <source>
        <dbReference type="EMBL" id="MBP2388616.1"/>
    </source>
</evidence>
<evidence type="ECO:0000313" key="7">
    <source>
        <dbReference type="Proteomes" id="UP001296993"/>
    </source>
</evidence>
<comment type="cofactor">
    <cofactor evidence="1 4">
        <name>pyridoxal 5'-phosphate</name>
        <dbReference type="ChEBI" id="CHEBI:597326"/>
    </cofactor>
</comment>
<comment type="caution">
    <text evidence="6">The sequence shown here is derived from an EMBL/GenBank/DDBJ whole genome shotgun (WGS) entry which is preliminary data.</text>
</comment>
<feature type="modified residue" description="N6-(pyridoxal phosphate)lysine" evidence="4">
    <location>
        <position position="55"/>
    </location>
</feature>